<feature type="domain" description="Multidrug resistance protein MdtA-like barrel-sandwich hybrid" evidence="5">
    <location>
        <begin position="92"/>
        <end position="276"/>
    </location>
</feature>
<keyword evidence="4" id="KW-1133">Transmembrane helix</keyword>
<feature type="compositionally biased region" description="Basic and acidic residues" evidence="3">
    <location>
        <begin position="1"/>
        <end position="12"/>
    </location>
</feature>
<dbReference type="Gene3D" id="2.40.30.170">
    <property type="match status" value="1"/>
</dbReference>
<protein>
    <submittedName>
        <fullName evidence="6">Membrane fusion protein (Multidrug efflux system)</fullName>
    </submittedName>
</protein>
<keyword evidence="4" id="KW-0812">Transmembrane</keyword>
<keyword evidence="7" id="KW-1185">Reference proteome</keyword>
<keyword evidence="2" id="KW-0175">Coiled coil</keyword>
<evidence type="ECO:0000259" key="5">
    <source>
        <dbReference type="Pfam" id="PF25917"/>
    </source>
</evidence>
<dbReference type="Pfam" id="PF25917">
    <property type="entry name" value="BSH_RND"/>
    <property type="match status" value="1"/>
</dbReference>
<dbReference type="GO" id="GO:0055085">
    <property type="term" value="P:transmembrane transport"/>
    <property type="evidence" value="ECO:0007669"/>
    <property type="project" value="InterPro"/>
</dbReference>
<comment type="caution">
    <text evidence="6">The sequence shown here is derived from an EMBL/GenBank/DDBJ whole genome shotgun (WGS) entry which is preliminary data.</text>
</comment>
<dbReference type="InterPro" id="IPR058625">
    <property type="entry name" value="MdtA-like_BSH"/>
</dbReference>
<dbReference type="Gene3D" id="1.10.287.470">
    <property type="entry name" value="Helix hairpin bin"/>
    <property type="match status" value="1"/>
</dbReference>
<feature type="region of interest" description="Disordered" evidence="3">
    <location>
        <begin position="1"/>
        <end position="47"/>
    </location>
</feature>
<dbReference type="GO" id="GO:0030313">
    <property type="term" value="C:cell envelope"/>
    <property type="evidence" value="ECO:0007669"/>
    <property type="project" value="UniProtKB-SubCell"/>
</dbReference>
<evidence type="ECO:0000313" key="7">
    <source>
        <dbReference type="Proteomes" id="UP000554342"/>
    </source>
</evidence>
<keyword evidence="4" id="KW-0472">Membrane</keyword>
<evidence type="ECO:0000256" key="1">
    <source>
        <dbReference type="ARBA" id="ARBA00004196"/>
    </source>
</evidence>
<accession>A0A840Z0E9</accession>
<comment type="subcellular location">
    <subcellularLocation>
        <location evidence="1">Cell envelope</location>
    </subcellularLocation>
</comment>
<dbReference type="AlphaFoldDB" id="A0A840Z0E9"/>
<evidence type="ECO:0000256" key="3">
    <source>
        <dbReference type="SAM" id="MobiDB-lite"/>
    </source>
</evidence>
<dbReference type="Proteomes" id="UP000554342">
    <property type="component" value="Unassembled WGS sequence"/>
</dbReference>
<evidence type="ECO:0000256" key="4">
    <source>
        <dbReference type="SAM" id="Phobius"/>
    </source>
</evidence>
<evidence type="ECO:0000313" key="6">
    <source>
        <dbReference type="EMBL" id="MBB5719591.1"/>
    </source>
</evidence>
<dbReference type="RefSeq" id="WP_345576383.1">
    <property type="nucleotide sequence ID" value="NZ_BAABIF010000030.1"/>
</dbReference>
<dbReference type="InterPro" id="IPR050739">
    <property type="entry name" value="MFP"/>
</dbReference>
<dbReference type="PANTHER" id="PTHR30386:SF19">
    <property type="entry name" value="MULTIDRUG EXPORT PROTEIN EMRA-RELATED"/>
    <property type="match status" value="1"/>
</dbReference>
<dbReference type="SUPFAM" id="SSF111369">
    <property type="entry name" value="HlyD-like secretion proteins"/>
    <property type="match status" value="3"/>
</dbReference>
<reference evidence="6 7" key="1">
    <citation type="submission" date="2020-08" db="EMBL/GenBank/DDBJ databases">
        <title>Genomic Encyclopedia of Type Strains, Phase IV (KMG-IV): sequencing the most valuable type-strain genomes for metagenomic binning, comparative biology and taxonomic classification.</title>
        <authorList>
            <person name="Goeker M."/>
        </authorList>
    </citation>
    <scope>NUCLEOTIDE SEQUENCE [LARGE SCALE GENOMIC DNA]</scope>
    <source>
        <strain evidence="6 7">DSM 27203</strain>
    </source>
</reference>
<gene>
    <name evidence="6" type="ORF">FHR23_002539</name>
</gene>
<proteinExistence type="predicted"/>
<name>A0A840Z0E9_9SPHN</name>
<sequence length="400" mass="43373">MVDKASTLEKSRPAQGHDVLGDEWTEDRAFSEETGTEAEPDLQTERPARARRWRKPLLLLAPIILLLGGLYVYLSGGRYESTDDAFLQTGLISVSPQISGRVVAVAVHNNERVHKGQILFRIDPAPYQAAVEQAQAQLANARTQIASQRADYRKGEAQLAAAQAQVRYADREAARQKELLAEGISSQNQYDQAVLAAKTARQDVATVGQQNASVQAQLSGNVSAPIATQPAVRAAQAALDQAQLNLSYTVVRAAQDGIVAKVDQLQVGDYVTAGRPVFTQANPRIWVEANFKENQLQYMRLGQPATIKIDAFPDLKLTAHLTSFSPGTGNAFSVLPAENATGNWVKVVQRLPVELTIDKLPASISLHAGLSVEVTVDTGHQRHLFSHDTPPTQPEAAQAQ</sequence>
<feature type="transmembrane region" description="Helical" evidence="4">
    <location>
        <begin position="56"/>
        <end position="74"/>
    </location>
</feature>
<dbReference type="EMBL" id="JACIJI010000005">
    <property type="protein sequence ID" value="MBB5719591.1"/>
    <property type="molecule type" value="Genomic_DNA"/>
</dbReference>
<evidence type="ECO:0000256" key="2">
    <source>
        <dbReference type="SAM" id="Coils"/>
    </source>
</evidence>
<dbReference type="Gene3D" id="2.40.50.100">
    <property type="match status" value="1"/>
</dbReference>
<dbReference type="PANTHER" id="PTHR30386">
    <property type="entry name" value="MEMBRANE FUSION SUBUNIT OF EMRAB-TOLC MULTIDRUG EFFLUX PUMP"/>
    <property type="match status" value="1"/>
</dbReference>
<organism evidence="6 7">
    <name type="scientific">Stakelama sediminis</name>
    <dbReference type="NCBI Taxonomy" id="463200"/>
    <lineage>
        <taxon>Bacteria</taxon>
        <taxon>Pseudomonadati</taxon>
        <taxon>Pseudomonadota</taxon>
        <taxon>Alphaproteobacteria</taxon>
        <taxon>Sphingomonadales</taxon>
        <taxon>Sphingomonadaceae</taxon>
        <taxon>Stakelama</taxon>
    </lineage>
</organism>
<feature type="coiled-coil region" evidence="2">
    <location>
        <begin position="131"/>
        <end position="165"/>
    </location>
</feature>